<dbReference type="Pfam" id="PF07685">
    <property type="entry name" value="GATase_3"/>
    <property type="match status" value="1"/>
</dbReference>
<dbReference type="InterPro" id="IPR002586">
    <property type="entry name" value="CobQ/CobB/MinD/ParA_Nub-bd_dom"/>
</dbReference>
<dbReference type="AlphaFoldDB" id="A0A1M6GM57"/>
<dbReference type="HAMAP" id="MF_00028">
    <property type="entry name" value="CobQ"/>
    <property type="match status" value="1"/>
</dbReference>
<name>A0A1M6GM57_BUTFI</name>
<evidence type="ECO:0000313" key="8">
    <source>
        <dbReference type="Proteomes" id="UP000184278"/>
    </source>
</evidence>
<dbReference type="GO" id="GO:0015420">
    <property type="term" value="F:ABC-type vitamin B12 transporter activity"/>
    <property type="evidence" value="ECO:0007669"/>
    <property type="project" value="UniProtKB-UniRule"/>
</dbReference>
<dbReference type="CDD" id="cd05389">
    <property type="entry name" value="CobQ_N"/>
    <property type="match status" value="1"/>
</dbReference>
<comment type="pathway">
    <text evidence="1 4">Cofactor biosynthesis; adenosylcobalamin biosynthesis.</text>
</comment>
<dbReference type="InterPro" id="IPR033949">
    <property type="entry name" value="CobQ_GATase1"/>
</dbReference>
<dbReference type="Proteomes" id="UP000184278">
    <property type="component" value="Unassembled WGS sequence"/>
</dbReference>
<dbReference type="EMBL" id="FQXK01000068">
    <property type="protein sequence ID" value="SHJ10982.1"/>
    <property type="molecule type" value="Genomic_DNA"/>
</dbReference>
<dbReference type="OrthoDB" id="9808302at2"/>
<evidence type="ECO:0000256" key="1">
    <source>
        <dbReference type="ARBA" id="ARBA00004953"/>
    </source>
</evidence>
<dbReference type="InterPro" id="IPR011698">
    <property type="entry name" value="GATase_3"/>
</dbReference>
<accession>A0A1M6GM57</accession>
<sequence length="486" mass="53663">MSSSSKVIMVQGTMSNVGKSLLVGGLCRVFKQDGYRVAPFKSQNMALNSFVTEDGLELGRAQAMQAECAGVKPSVYMNPILLKPTNDIGSQVIVNGEVIGNMPARDYFKYKKKLIPDIMAAYNELQKQADIIVVEGAGSPAEINLKSDDIVNMGLAELIDAPVLLVGDIDRGGVFAQLLGTLQLLEPQERARVKGLIINKFRGDKSLLDSGIDMIEEMGHVPVIGTVPYTKLLIDDEDSLSERLDKDSFNDGYSIDIAVVRFPRISNFTDAAPFESIEGVNVRFITNPREVEKADLVILPGSKNTIADLRWMRESGMEAAVKKFATKGPVIGICGGFQMLGNTISDPDKVEEGGSIRGLSLLDTTTILKDKKNRSQCQGMLEEMDGIYESISHQKYVGYEIHMGETKNFQGESITYMQEGNVFGTYVHGVFDEGDLALRLIKRIASDKGIELEQTMDYQAFKEQEYDKLAQVIRDNLDMEFIYSII</sequence>
<dbReference type="PROSITE" id="PS51274">
    <property type="entry name" value="GATASE_COBBQ"/>
    <property type="match status" value="1"/>
</dbReference>
<keyword evidence="8" id="KW-1185">Reference proteome</keyword>
<dbReference type="PANTHER" id="PTHR21343">
    <property type="entry name" value="DETHIOBIOTIN SYNTHETASE"/>
    <property type="match status" value="1"/>
</dbReference>
<dbReference type="CDD" id="cd01750">
    <property type="entry name" value="GATase1_CobQ"/>
    <property type="match status" value="1"/>
</dbReference>
<dbReference type="SUPFAM" id="SSF52317">
    <property type="entry name" value="Class I glutamine amidotransferase-like"/>
    <property type="match status" value="1"/>
</dbReference>
<dbReference type="SUPFAM" id="SSF52540">
    <property type="entry name" value="P-loop containing nucleoside triphosphate hydrolases"/>
    <property type="match status" value="1"/>
</dbReference>
<feature type="active site" description="Nucleophile" evidence="4">
    <location>
        <position position="334"/>
    </location>
</feature>
<dbReference type="PROSITE" id="PS51273">
    <property type="entry name" value="GATASE_TYPE_1"/>
    <property type="match status" value="1"/>
</dbReference>
<dbReference type="RefSeq" id="WP_073390550.1">
    <property type="nucleotide sequence ID" value="NZ_FQXK01000068.1"/>
</dbReference>
<dbReference type="GO" id="GO:0003824">
    <property type="term" value="F:catalytic activity"/>
    <property type="evidence" value="ECO:0007669"/>
    <property type="project" value="InterPro"/>
</dbReference>
<comment type="similarity">
    <text evidence="4">Belongs to the CobB/CobQ family. CobQ subfamily.</text>
</comment>
<protein>
    <recommendedName>
        <fullName evidence="4">Cobyric acid synthase</fullName>
    </recommendedName>
</protein>
<feature type="active site" evidence="4">
    <location>
        <position position="428"/>
    </location>
</feature>
<feature type="domain" description="CobB/CobQ-like glutamine amidotransferase" evidence="6">
    <location>
        <begin position="256"/>
        <end position="434"/>
    </location>
</feature>
<dbReference type="STRING" id="1121131.SAMN02745229_04111"/>
<dbReference type="InterPro" id="IPR047045">
    <property type="entry name" value="CobQ_N"/>
</dbReference>
<evidence type="ECO:0000256" key="3">
    <source>
        <dbReference type="ARBA" id="ARBA00022962"/>
    </source>
</evidence>
<dbReference type="NCBIfam" id="NF001989">
    <property type="entry name" value="PRK00784.1"/>
    <property type="match status" value="1"/>
</dbReference>
<dbReference type="GeneID" id="89511846"/>
<evidence type="ECO:0000256" key="4">
    <source>
        <dbReference type="HAMAP-Rule" id="MF_00028"/>
    </source>
</evidence>
<proteinExistence type="inferred from homology"/>
<comment type="function">
    <text evidence="4">Catalyzes amidations at positions B, D, E, and G on adenosylcobyrinic A,C-diamide. NH(2) groups are provided by glutamine, and one molecule of ATP is hydrogenolyzed for each amidation.</text>
</comment>
<evidence type="ECO:0000313" key="7">
    <source>
        <dbReference type="EMBL" id="SHJ10982.1"/>
    </source>
</evidence>
<feature type="domain" description="CobQ/CobB/MinD/ParA nucleotide binding" evidence="5">
    <location>
        <begin position="8"/>
        <end position="235"/>
    </location>
</feature>
<keyword evidence="3 4" id="KW-0315">Glutamine amidotransferase</keyword>
<organism evidence="7 8">
    <name type="scientific">Butyrivibrio fibrisolvens DSM 3071</name>
    <dbReference type="NCBI Taxonomy" id="1121131"/>
    <lineage>
        <taxon>Bacteria</taxon>
        <taxon>Bacillati</taxon>
        <taxon>Bacillota</taxon>
        <taxon>Clostridia</taxon>
        <taxon>Lachnospirales</taxon>
        <taxon>Lachnospiraceae</taxon>
        <taxon>Butyrivibrio</taxon>
    </lineage>
</organism>
<gene>
    <name evidence="4" type="primary">cobQ</name>
    <name evidence="7" type="ORF">SAMN02745229_04111</name>
</gene>
<evidence type="ECO:0000256" key="2">
    <source>
        <dbReference type="ARBA" id="ARBA00022573"/>
    </source>
</evidence>
<evidence type="ECO:0000259" key="5">
    <source>
        <dbReference type="Pfam" id="PF01656"/>
    </source>
</evidence>
<dbReference type="InterPro" id="IPR004459">
    <property type="entry name" value="CobQ_synth"/>
</dbReference>
<dbReference type="GO" id="GO:0009236">
    <property type="term" value="P:cobalamin biosynthetic process"/>
    <property type="evidence" value="ECO:0007669"/>
    <property type="project" value="UniProtKB-UniRule"/>
</dbReference>
<dbReference type="PANTHER" id="PTHR21343:SF1">
    <property type="entry name" value="COBYRIC ACID SYNTHASE"/>
    <property type="match status" value="1"/>
</dbReference>
<dbReference type="NCBIfam" id="TIGR00313">
    <property type="entry name" value="cobQ"/>
    <property type="match status" value="1"/>
</dbReference>
<dbReference type="Gene3D" id="3.40.50.300">
    <property type="entry name" value="P-loop containing nucleotide triphosphate hydrolases"/>
    <property type="match status" value="1"/>
</dbReference>
<dbReference type="Pfam" id="PF01656">
    <property type="entry name" value="CbiA"/>
    <property type="match status" value="1"/>
</dbReference>
<reference evidence="8" key="1">
    <citation type="submission" date="2016-11" db="EMBL/GenBank/DDBJ databases">
        <authorList>
            <person name="Varghese N."/>
            <person name="Submissions S."/>
        </authorList>
    </citation>
    <scope>NUCLEOTIDE SEQUENCE [LARGE SCALE GENOMIC DNA]</scope>
    <source>
        <strain evidence="8">DSM 3071</strain>
    </source>
</reference>
<dbReference type="Gene3D" id="3.40.50.880">
    <property type="match status" value="1"/>
</dbReference>
<dbReference type="InterPro" id="IPR027417">
    <property type="entry name" value="P-loop_NTPase"/>
</dbReference>
<keyword evidence="2 4" id="KW-0169">Cobalamin biosynthesis</keyword>
<evidence type="ECO:0000259" key="6">
    <source>
        <dbReference type="Pfam" id="PF07685"/>
    </source>
</evidence>
<dbReference type="UniPathway" id="UPA00148"/>
<dbReference type="InterPro" id="IPR029062">
    <property type="entry name" value="Class_I_gatase-like"/>
</dbReference>